<sequence length="198" mass="23361">MRKAFPRPRSIKFGRVCIPEPAMGYYISGGAPRYFTMNPLEDLLILRSDTSEFHLEKDECTLTFHVSQIGIEYEADWGQQLYVYNHDRGECLAFDELSNVFDTWNFHYLFLVDYNLKRKSNAPPHNGLCFNAGDRRLIKVDLLDKNDRNHWEYIEPVPDKDERSSFAFAKQLRAYYEEMQDRHEVCTPSIGLLGWDKY</sequence>
<proteinExistence type="predicted"/>
<name>A0A8H4ZEX7_9HYPO</name>
<dbReference type="EMBL" id="JABEVY010000171">
    <property type="protein sequence ID" value="KAF5244801.1"/>
    <property type="molecule type" value="Genomic_DNA"/>
</dbReference>
<evidence type="ECO:0000313" key="1">
    <source>
        <dbReference type="EMBL" id="KAF5244801.1"/>
    </source>
</evidence>
<dbReference type="AlphaFoldDB" id="A0A8H4ZEX7"/>
<dbReference type="Proteomes" id="UP000573603">
    <property type="component" value="Unassembled WGS sequence"/>
</dbReference>
<organism evidence="1 2">
    <name type="scientific">Fusarium anthophilum</name>
    <dbReference type="NCBI Taxonomy" id="48485"/>
    <lineage>
        <taxon>Eukaryota</taxon>
        <taxon>Fungi</taxon>
        <taxon>Dikarya</taxon>
        <taxon>Ascomycota</taxon>
        <taxon>Pezizomycotina</taxon>
        <taxon>Sordariomycetes</taxon>
        <taxon>Hypocreomycetidae</taxon>
        <taxon>Hypocreales</taxon>
        <taxon>Nectriaceae</taxon>
        <taxon>Fusarium</taxon>
        <taxon>Fusarium fujikuroi species complex</taxon>
    </lineage>
</organism>
<evidence type="ECO:0000313" key="2">
    <source>
        <dbReference type="Proteomes" id="UP000573603"/>
    </source>
</evidence>
<protein>
    <submittedName>
        <fullName evidence="1">Uncharacterized protein</fullName>
    </submittedName>
</protein>
<comment type="caution">
    <text evidence="1">The sequence shown here is derived from an EMBL/GenBank/DDBJ whole genome shotgun (WGS) entry which is preliminary data.</text>
</comment>
<gene>
    <name evidence="1" type="ORF">FANTH_7625</name>
</gene>
<accession>A0A8H4ZEX7</accession>
<keyword evidence="2" id="KW-1185">Reference proteome</keyword>
<reference evidence="1 2" key="1">
    <citation type="journal article" date="2020" name="BMC Genomics">
        <title>Correction to: Identification and distribution of gene clusters required for synthesis of sphingolipid metabolism inhibitors in diverse species of the filamentous fungus Fusarium.</title>
        <authorList>
            <person name="Kim H.S."/>
            <person name="Lohmar J.M."/>
            <person name="Busman M."/>
            <person name="Brown D.W."/>
            <person name="Naumann T.A."/>
            <person name="Divon H.H."/>
            <person name="Lysoe E."/>
            <person name="Uhlig S."/>
            <person name="Proctor R.H."/>
        </authorList>
    </citation>
    <scope>NUCLEOTIDE SEQUENCE [LARGE SCALE GENOMIC DNA]</scope>
    <source>
        <strain evidence="1 2">NRRL 25214</strain>
    </source>
</reference>